<organism evidence="3 4">
    <name type="scientific">Nonomuraea muscovyensis</name>
    <dbReference type="NCBI Taxonomy" id="1124761"/>
    <lineage>
        <taxon>Bacteria</taxon>
        <taxon>Bacillati</taxon>
        <taxon>Actinomycetota</taxon>
        <taxon>Actinomycetes</taxon>
        <taxon>Streptosporangiales</taxon>
        <taxon>Streptosporangiaceae</taxon>
        <taxon>Nonomuraea</taxon>
    </lineage>
</organism>
<dbReference type="RefSeq" id="WP_185082757.1">
    <property type="nucleotide sequence ID" value="NZ_JACHJB010000001.1"/>
</dbReference>
<dbReference type="SUPFAM" id="SSF51735">
    <property type="entry name" value="NAD(P)-binding Rossmann-fold domains"/>
    <property type="match status" value="1"/>
</dbReference>
<dbReference type="Pfam" id="PF00107">
    <property type="entry name" value="ADH_zinc_N"/>
    <property type="match status" value="1"/>
</dbReference>
<dbReference type="InterPro" id="IPR051397">
    <property type="entry name" value="Zn-ADH-like_protein"/>
</dbReference>
<dbReference type="InterPro" id="IPR013149">
    <property type="entry name" value="ADH-like_C"/>
</dbReference>
<dbReference type="AlphaFoldDB" id="A0A7X0BZH5"/>
<feature type="domain" description="Enoyl reductase (ER)" evidence="2">
    <location>
        <begin position="10"/>
        <end position="308"/>
    </location>
</feature>
<evidence type="ECO:0000313" key="3">
    <source>
        <dbReference type="EMBL" id="MBB6344670.1"/>
    </source>
</evidence>
<name>A0A7X0BZH5_9ACTN</name>
<dbReference type="EMBL" id="JACHJB010000001">
    <property type="protein sequence ID" value="MBB6344670.1"/>
    <property type="molecule type" value="Genomic_DNA"/>
</dbReference>
<dbReference type="PANTHER" id="PTHR43677:SF4">
    <property type="entry name" value="QUINONE OXIDOREDUCTASE-LIKE PROTEIN 2"/>
    <property type="match status" value="1"/>
</dbReference>
<reference evidence="3 4" key="1">
    <citation type="submission" date="2020-08" db="EMBL/GenBank/DDBJ databases">
        <title>Sequencing the genomes of 1000 actinobacteria strains.</title>
        <authorList>
            <person name="Klenk H.-P."/>
        </authorList>
    </citation>
    <scope>NUCLEOTIDE SEQUENCE [LARGE SCALE GENOMIC DNA]</scope>
    <source>
        <strain evidence="3 4">DSM 45913</strain>
    </source>
</reference>
<proteinExistence type="predicted"/>
<dbReference type="InterPro" id="IPR011032">
    <property type="entry name" value="GroES-like_sf"/>
</dbReference>
<evidence type="ECO:0000259" key="2">
    <source>
        <dbReference type="SMART" id="SM00829"/>
    </source>
</evidence>
<dbReference type="Proteomes" id="UP000583800">
    <property type="component" value="Unassembled WGS sequence"/>
</dbReference>
<keyword evidence="3" id="KW-0560">Oxidoreductase</keyword>
<dbReference type="InterPro" id="IPR020843">
    <property type="entry name" value="ER"/>
</dbReference>
<evidence type="ECO:0000256" key="1">
    <source>
        <dbReference type="SAM" id="MobiDB-lite"/>
    </source>
</evidence>
<accession>A0A7X0BZH5</accession>
<dbReference type="SMART" id="SM00829">
    <property type="entry name" value="PKS_ER"/>
    <property type="match status" value="1"/>
</dbReference>
<dbReference type="GO" id="GO:0003960">
    <property type="term" value="F:quinone reductase (NADPH) activity"/>
    <property type="evidence" value="ECO:0007669"/>
    <property type="project" value="UniProtKB-EC"/>
</dbReference>
<feature type="region of interest" description="Disordered" evidence="1">
    <location>
        <begin position="1"/>
        <end position="23"/>
    </location>
</feature>
<keyword evidence="4" id="KW-1185">Reference proteome</keyword>
<dbReference type="PANTHER" id="PTHR43677">
    <property type="entry name" value="SHORT-CHAIN DEHYDROGENASE/REDUCTASE"/>
    <property type="match status" value="1"/>
</dbReference>
<gene>
    <name evidence="3" type="ORF">FHU36_001179</name>
</gene>
<evidence type="ECO:0000313" key="4">
    <source>
        <dbReference type="Proteomes" id="UP000583800"/>
    </source>
</evidence>
<dbReference type="Gene3D" id="3.40.50.720">
    <property type="entry name" value="NAD(P)-binding Rossmann-like Domain"/>
    <property type="match status" value="1"/>
</dbReference>
<dbReference type="EC" id="1.6.5.5" evidence="3"/>
<comment type="caution">
    <text evidence="3">The sequence shown here is derived from an EMBL/GenBank/DDBJ whole genome shotgun (WGS) entry which is preliminary data.</text>
</comment>
<dbReference type="Pfam" id="PF08240">
    <property type="entry name" value="ADH_N"/>
    <property type="match status" value="1"/>
</dbReference>
<dbReference type="InterPro" id="IPR036291">
    <property type="entry name" value="NAD(P)-bd_dom_sf"/>
</dbReference>
<sequence length="310" mass="31610">MRAMQATRHGGPEVLAEAEMPDPVPGPGQTLVDVEAAGVNFADLKRLEGSYNPSPTPFVPGSEVIGRTEDGRRVMGFAGQAYASKAVLDHPVEVPESLGAGAALALLVQGLSAWHLLRTAARLAPGETVVVNAAAGGVGHLAVQLAREFGAGRVIGTASTAGKRALVMELGADAAVDGEADGYAERVAEANEGRPADVVLDAVGGAVFEAALGALAPFGRLVTYGSSSGQPPAPVDPGLLAQRNIAVAGYWLGGSLHLPGTMDPLRDLLELTAAGRLRPMAGGDYPLAEAGRALEDLAARRTTGKLVLRP</sequence>
<dbReference type="SUPFAM" id="SSF50129">
    <property type="entry name" value="GroES-like"/>
    <property type="match status" value="1"/>
</dbReference>
<protein>
    <submittedName>
        <fullName evidence="3">NADPH2:quinone reductase</fullName>
        <ecNumber evidence="3">1.6.5.5</ecNumber>
    </submittedName>
</protein>
<dbReference type="Gene3D" id="3.90.180.10">
    <property type="entry name" value="Medium-chain alcohol dehydrogenases, catalytic domain"/>
    <property type="match status" value="1"/>
</dbReference>
<dbReference type="InterPro" id="IPR013154">
    <property type="entry name" value="ADH-like_N"/>
</dbReference>